<dbReference type="Gene3D" id="2.40.128.270">
    <property type="match status" value="2"/>
</dbReference>
<dbReference type="PANTHER" id="PTHR35535:SF2">
    <property type="entry name" value="DUF306 DOMAIN-CONTAINING PROTEIN"/>
    <property type="match status" value="1"/>
</dbReference>
<sequence length="289" mass="30476">MEPPTHPTRPTGMDKLRLTRTALPVAALTLFPLLVACGTESAGDSGSGTVGSGTNTTKSSVTGVRWAVDSLTVDGRTAQAPDGAYLKIDDKGEVEGNYGCNTFGSTATFKDDGIDFEVARSTEIACGDVSMKFEETFARALDTGTFTPEKTNGKLTLSTTEGDTVKLSEEKPAELYGTKWQVESLLDHDVASSLPEGADGKAWFTLDEKAGTIQGSAGCNEVSAKATVSDGKITLGPPRTTRRMCSDSLMAVERSVLELFKGTVEYRVDHRSITLTSGNNTGIAAVADK</sequence>
<accession>A0A919GEH0</accession>
<name>A0A919GEH0_9ACTN</name>
<dbReference type="PANTHER" id="PTHR35535">
    <property type="entry name" value="HEAT SHOCK PROTEIN HSLJ"/>
    <property type="match status" value="1"/>
</dbReference>
<dbReference type="AlphaFoldDB" id="A0A919GEH0"/>
<dbReference type="InterPro" id="IPR038670">
    <property type="entry name" value="HslJ-like_sf"/>
</dbReference>
<dbReference type="InterPro" id="IPR053147">
    <property type="entry name" value="Hsp_HslJ-like"/>
</dbReference>
<reference evidence="2" key="2">
    <citation type="submission" date="2020-09" db="EMBL/GenBank/DDBJ databases">
        <authorList>
            <person name="Sun Q."/>
            <person name="Zhou Y."/>
        </authorList>
    </citation>
    <scope>NUCLEOTIDE SEQUENCE</scope>
    <source>
        <strain evidence="2">CGMCC 4.7403</strain>
    </source>
</reference>
<keyword evidence="3" id="KW-1185">Reference proteome</keyword>
<evidence type="ECO:0000313" key="3">
    <source>
        <dbReference type="Proteomes" id="UP000603227"/>
    </source>
</evidence>
<feature type="domain" description="DUF306" evidence="1">
    <location>
        <begin position="60"/>
        <end position="165"/>
    </location>
</feature>
<evidence type="ECO:0000313" key="2">
    <source>
        <dbReference type="EMBL" id="GHH83153.1"/>
    </source>
</evidence>
<keyword evidence="2" id="KW-0449">Lipoprotein</keyword>
<comment type="caution">
    <text evidence="2">The sequence shown here is derived from an EMBL/GenBank/DDBJ whole genome shotgun (WGS) entry which is preliminary data.</text>
</comment>
<feature type="domain" description="DUF306" evidence="1">
    <location>
        <begin position="173"/>
        <end position="283"/>
    </location>
</feature>
<dbReference type="InterPro" id="IPR005184">
    <property type="entry name" value="DUF306_Meta_HslJ"/>
</dbReference>
<dbReference type="Pfam" id="PF03724">
    <property type="entry name" value="META"/>
    <property type="match status" value="2"/>
</dbReference>
<reference evidence="2" key="1">
    <citation type="journal article" date="2014" name="Int. J. Syst. Evol. Microbiol.">
        <title>Complete genome sequence of Corynebacterium casei LMG S-19264T (=DSM 44701T), isolated from a smear-ripened cheese.</title>
        <authorList>
            <consortium name="US DOE Joint Genome Institute (JGI-PGF)"/>
            <person name="Walter F."/>
            <person name="Albersmeier A."/>
            <person name="Kalinowski J."/>
            <person name="Ruckert C."/>
        </authorList>
    </citation>
    <scope>NUCLEOTIDE SEQUENCE</scope>
    <source>
        <strain evidence="2">CGMCC 4.7403</strain>
    </source>
</reference>
<organism evidence="2 3">
    <name type="scientific">Streptomyces capitiformicae</name>
    <dbReference type="NCBI Taxonomy" id="2014920"/>
    <lineage>
        <taxon>Bacteria</taxon>
        <taxon>Bacillati</taxon>
        <taxon>Actinomycetota</taxon>
        <taxon>Actinomycetes</taxon>
        <taxon>Kitasatosporales</taxon>
        <taxon>Streptomycetaceae</taxon>
        <taxon>Streptomyces</taxon>
    </lineage>
</organism>
<gene>
    <name evidence="2" type="ORF">GCM10017771_09250</name>
</gene>
<protein>
    <submittedName>
        <fullName evidence="2">Lipoprotein</fullName>
    </submittedName>
</protein>
<proteinExistence type="predicted"/>
<dbReference type="Proteomes" id="UP000603227">
    <property type="component" value="Unassembled WGS sequence"/>
</dbReference>
<dbReference type="EMBL" id="BNAT01000002">
    <property type="protein sequence ID" value="GHH83153.1"/>
    <property type="molecule type" value="Genomic_DNA"/>
</dbReference>
<evidence type="ECO:0000259" key="1">
    <source>
        <dbReference type="Pfam" id="PF03724"/>
    </source>
</evidence>